<reference evidence="1" key="1">
    <citation type="submission" date="2020-07" db="EMBL/GenBank/DDBJ databases">
        <title>Multicomponent nature underlies the extraordinary mechanical properties of spider dragline silk.</title>
        <authorList>
            <person name="Kono N."/>
            <person name="Nakamura H."/>
            <person name="Mori M."/>
            <person name="Yoshida Y."/>
            <person name="Ohtoshi R."/>
            <person name="Malay A.D."/>
            <person name="Moran D.A.P."/>
            <person name="Tomita M."/>
            <person name="Numata K."/>
            <person name="Arakawa K."/>
        </authorList>
    </citation>
    <scope>NUCLEOTIDE SEQUENCE</scope>
</reference>
<dbReference type="OrthoDB" id="10447899at2759"/>
<accession>A0A8X6GPT7</accession>
<evidence type="ECO:0000313" key="2">
    <source>
        <dbReference type="Proteomes" id="UP000887116"/>
    </source>
</evidence>
<keyword evidence="2" id="KW-1185">Reference proteome</keyword>
<name>A0A8X6GPT7_TRICU</name>
<organism evidence="1 2">
    <name type="scientific">Trichonephila clavata</name>
    <name type="common">Joro spider</name>
    <name type="synonym">Nephila clavata</name>
    <dbReference type="NCBI Taxonomy" id="2740835"/>
    <lineage>
        <taxon>Eukaryota</taxon>
        <taxon>Metazoa</taxon>
        <taxon>Ecdysozoa</taxon>
        <taxon>Arthropoda</taxon>
        <taxon>Chelicerata</taxon>
        <taxon>Arachnida</taxon>
        <taxon>Araneae</taxon>
        <taxon>Araneomorphae</taxon>
        <taxon>Entelegynae</taxon>
        <taxon>Araneoidea</taxon>
        <taxon>Nephilidae</taxon>
        <taxon>Trichonephila</taxon>
    </lineage>
</organism>
<dbReference type="AlphaFoldDB" id="A0A8X6GPT7"/>
<evidence type="ECO:0000313" key="1">
    <source>
        <dbReference type="EMBL" id="GFR08926.1"/>
    </source>
</evidence>
<sequence length="78" mass="8910">MSRMDTDSPPIDECLCEKRREIESRIAANDILISTYLQLISVPDTDQNREMNDVVRKSITETTQAKDALVNEFLPPPM</sequence>
<gene>
    <name evidence="1" type="ORF">TNCT_431561</name>
</gene>
<protein>
    <submittedName>
        <fullName evidence="1">Uncharacterized protein</fullName>
    </submittedName>
</protein>
<dbReference type="Proteomes" id="UP000887116">
    <property type="component" value="Unassembled WGS sequence"/>
</dbReference>
<comment type="caution">
    <text evidence="1">The sequence shown here is derived from an EMBL/GenBank/DDBJ whole genome shotgun (WGS) entry which is preliminary data.</text>
</comment>
<proteinExistence type="predicted"/>
<dbReference type="EMBL" id="BMAO01026352">
    <property type="protein sequence ID" value="GFR08926.1"/>
    <property type="molecule type" value="Genomic_DNA"/>
</dbReference>